<dbReference type="GO" id="GO:0008237">
    <property type="term" value="F:metallopeptidase activity"/>
    <property type="evidence" value="ECO:0007669"/>
    <property type="project" value="UniProtKB-KW"/>
</dbReference>
<dbReference type="InterPro" id="IPR000587">
    <property type="entry name" value="Creatinase_N"/>
</dbReference>
<keyword evidence="8" id="KW-0031">Aminopeptidase</keyword>
<dbReference type="InterPro" id="IPR001131">
    <property type="entry name" value="Peptidase_M24B_aminopep-P_CS"/>
</dbReference>
<dbReference type="InterPro" id="IPR000994">
    <property type="entry name" value="Pept_M24"/>
</dbReference>
<dbReference type="OrthoDB" id="9806388at2"/>
<gene>
    <name evidence="8" type="ORF">CLV39_0401</name>
</gene>
<keyword evidence="9" id="KW-1185">Reference proteome</keyword>
<dbReference type="EMBL" id="REFO01000010">
    <property type="protein sequence ID" value="RMA97774.1"/>
    <property type="molecule type" value="Genomic_DNA"/>
</dbReference>
<dbReference type="PANTHER" id="PTHR46112:SF3">
    <property type="entry name" value="AMINOPEPTIDASE YPDF"/>
    <property type="match status" value="1"/>
</dbReference>
<comment type="similarity">
    <text evidence="5">Belongs to the peptidase M24B family.</text>
</comment>
<evidence type="ECO:0000256" key="1">
    <source>
        <dbReference type="ARBA" id="ARBA00022670"/>
    </source>
</evidence>
<dbReference type="PANTHER" id="PTHR46112">
    <property type="entry name" value="AMINOPEPTIDASE"/>
    <property type="match status" value="1"/>
</dbReference>
<dbReference type="SUPFAM" id="SSF55920">
    <property type="entry name" value="Creatinase/aminopeptidase"/>
    <property type="match status" value="1"/>
</dbReference>
<name>A0A3M0BMS4_9AQUI</name>
<dbReference type="RefSeq" id="WP_121922539.1">
    <property type="nucleotide sequence ID" value="NZ_REFO01000010.1"/>
</dbReference>
<dbReference type="GO" id="GO:0004177">
    <property type="term" value="F:aminopeptidase activity"/>
    <property type="evidence" value="ECO:0007669"/>
    <property type="project" value="UniProtKB-KW"/>
</dbReference>
<comment type="caution">
    <text evidence="8">The sequence shown here is derived from an EMBL/GenBank/DDBJ whole genome shotgun (WGS) entry which is preliminary data.</text>
</comment>
<evidence type="ECO:0000256" key="4">
    <source>
        <dbReference type="ARBA" id="ARBA00023049"/>
    </source>
</evidence>
<sequence>MANINKVFEKIKKEELDAFLFSSPANVFYLSRFKSSNAYVVLTDKEKYFFTDFRYFEGAKEKLKDWDVILLKQGLKELKEFLSQFNKIGFEKDKFTISFYEKFIENTDLKDKLIGYEGFLNEIRMIKTEEEINIIRKAVLKIDNVYKKILSHLHFDIVCRKTELDVRRQIINYIFEEGGTGESFPAIVASGKHSAIPHWETSNSPIERNTLLLIDMGMIYEGYCSDFTRTLAIGEVDEELKKIYEIVKEAHLAATEVIKAGIPIKEVDLAARKVIEKAGYGEYFIHSTGHGIGVEIHEEPRIYKNNEDILKENTVFTIEPGIYLPNKGGVRLENIVVCRKDKAEVLTTTPLDFVKI</sequence>
<dbReference type="SUPFAM" id="SSF53092">
    <property type="entry name" value="Creatinase/prolidase N-terminal domain"/>
    <property type="match status" value="1"/>
</dbReference>
<dbReference type="AlphaFoldDB" id="A0A3M0BMS4"/>
<evidence type="ECO:0000259" key="7">
    <source>
        <dbReference type="Pfam" id="PF01321"/>
    </source>
</evidence>
<keyword evidence="3" id="KW-0378">Hydrolase</keyword>
<dbReference type="PROSITE" id="PS00491">
    <property type="entry name" value="PROLINE_PEPTIDASE"/>
    <property type="match status" value="1"/>
</dbReference>
<feature type="domain" description="Creatinase N-terminal" evidence="7">
    <location>
        <begin position="4"/>
        <end position="126"/>
    </location>
</feature>
<dbReference type="Proteomes" id="UP000280842">
    <property type="component" value="Unassembled WGS sequence"/>
</dbReference>
<evidence type="ECO:0000256" key="5">
    <source>
        <dbReference type="RuleBase" id="RU000590"/>
    </source>
</evidence>
<protein>
    <submittedName>
        <fullName evidence="8">Xaa-Pro aminopeptidase/Xaa-Pro dipeptidase</fullName>
    </submittedName>
</protein>
<feature type="domain" description="Peptidase M24" evidence="6">
    <location>
        <begin position="134"/>
        <end position="339"/>
    </location>
</feature>
<evidence type="ECO:0000259" key="6">
    <source>
        <dbReference type="Pfam" id="PF00557"/>
    </source>
</evidence>
<accession>A0A3M0BMS4</accession>
<dbReference type="Pfam" id="PF00557">
    <property type="entry name" value="Peptidase_M24"/>
    <property type="match status" value="1"/>
</dbReference>
<dbReference type="GO" id="GO:0006508">
    <property type="term" value="P:proteolysis"/>
    <property type="evidence" value="ECO:0007669"/>
    <property type="project" value="UniProtKB-KW"/>
</dbReference>
<dbReference type="InterPro" id="IPR029149">
    <property type="entry name" value="Creatin/AminoP/Spt16_N"/>
</dbReference>
<dbReference type="InterPro" id="IPR050659">
    <property type="entry name" value="Peptidase_M24B"/>
</dbReference>
<keyword evidence="2 5" id="KW-0479">Metal-binding</keyword>
<keyword evidence="1" id="KW-0645">Protease</keyword>
<dbReference type="CDD" id="cd01092">
    <property type="entry name" value="APP-like"/>
    <property type="match status" value="1"/>
</dbReference>
<dbReference type="Gene3D" id="3.90.230.10">
    <property type="entry name" value="Creatinase/methionine aminopeptidase superfamily"/>
    <property type="match status" value="1"/>
</dbReference>
<dbReference type="GO" id="GO:0046872">
    <property type="term" value="F:metal ion binding"/>
    <property type="evidence" value="ECO:0007669"/>
    <property type="project" value="UniProtKB-KW"/>
</dbReference>
<evidence type="ECO:0000256" key="2">
    <source>
        <dbReference type="ARBA" id="ARBA00022723"/>
    </source>
</evidence>
<dbReference type="Gene3D" id="3.40.350.10">
    <property type="entry name" value="Creatinase/prolidase N-terminal domain"/>
    <property type="match status" value="1"/>
</dbReference>
<evidence type="ECO:0000313" key="8">
    <source>
        <dbReference type="EMBL" id="RMA97774.1"/>
    </source>
</evidence>
<dbReference type="InterPro" id="IPR036005">
    <property type="entry name" value="Creatinase/aminopeptidase-like"/>
</dbReference>
<reference evidence="8 9" key="1">
    <citation type="submission" date="2018-10" db="EMBL/GenBank/DDBJ databases">
        <title>Genomic Encyclopedia of Archaeal and Bacterial Type Strains, Phase II (KMG-II): from individual species to whole genera.</title>
        <authorList>
            <person name="Goeker M."/>
        </authorList>
    </citation>
    <scope>NUCLEOTIDE SEQUENCE [LARGE SCALE GENOMIC DNA]</scope>
    <source>
        <strain evidence="8 9">VM1</strain>
    </source>
</reference>
<evidence type="ECO:0000313" key="9">
    <source>
        <dbReference type="Proteomes" id="UP000280842"/>
    </source>
</evidence>
<dbReference type="Pfam" id="PF01321">
    <property type="entry name" value="Creatinase_N"/>
    <property type="match status" value="1"/>
</dbReference>
<keyword evidence="4" id="KW-0482">Metalloprotease</keyword>
<proteinExistence type="inferred from homology"/>
<evidence type="ECO:0000256" key="3">
    <source>
        <dbReference type="ARBA" id="ARBA00022801"/>
    </source>
</evidence>
<organism evidence="8 9">
    <name type="scientific">Hydrogenothermus marinus</name>
    <dbReference type="NCBI Taxonomy" id="133270"/>
    <lineage>
        <taxon>Bacteria</taxon>
        <taxon>Pseudomonadati</taxon>
        <taxon>Aquificota</taxon>
        <taxon>Aquificia</taxon>
        <taxon>Aquificales</taxon>
        <taxon>Hydrogenothermaceae</taxon>
        <taxon>Hydrogenothermus</taxon>
    </lineage>
</organism>